<dbReference type="GO" id="GO:0004151">
    <property type="term" value="F:dihydroorotase activity"/>
    <property type="evidence" value="ECO:0007669"/>
    <property type="project" value="UniProtKB-EC"/>
</dbReference>
<evidence type="ECO:0000256" key="1">
    <source>
        <dbReference type="ARBA" id="ARBA00022975"/>
    </source>
</evidence>
<dbReference type="SUPFAM" id="SSF51556">
    <property type="entry name" value="Metallo-dependent hydrolases"/>
    <property type="match status" value="1"/>
</dbReference>
<dbReference type="Pfam" id="PF12890">
    <property type="entry name" value="DHOase"/>
    <property type="match status" value="1"/>
</dbReference>
<dbReference type="CDD" id="cd01317">
    <property type="entry name" value="DHOase_IIa"/>
    <property type="match status" value="1"/>
</dbReference>
<dbReference type="RefSeq" id="WP_309941982.1">
    <property type="nucleotide sequence ID" value="NZ_AP025305.1"/>
</dbReference>
<dbReference type="GO" id="GO:0006145">
    <property type="term" value="P:purine nucleobase catabolic process"/>
    <property type="evidence" value="ECO:0007669"/>
    <property type="project" value="TreeGrafter"/>
</dbReference>
<dbReference type="InterPro" id="IPR024403">
    <property type="entry name" value="DHOase_cat"/>
</dbReference>
<dbReference type="InterPro" id="IPR050138">
    <property type="entry name" value="DHOase/Allantoinase_Hydrolase"/>
</dbReference>
<dbReference type="AlphaFoldDB" id="A0AAE3XRG8"/>
<comment type="caution">
    <text evidence="3">The sequence shown here is derived from an EMBL/GenBank/DDBJ whole genome shotgun (WGS) entry which is preliminary data.</text>
</comment>
<dbReference type="SUPFAM" id="SSF51338">
    <property type="entry name" value="Composite domain of metallo-dependent hydrolases"/>
    <property type="match status" value="1"/>
</dbReference>
<protein>
    <submittedName>
        <fullName evidence="3">Dihydroorotase</fullName>
        <ecNumber evidence="3">3.5.2.3</ecNumber>
    </submittedName>
</protein>
<dbReference type="PANTHER" id="PTHR43668">
    <property type="entry name" value="ALLANTOINASE"/>
    <property type="match status" value="1"/>
</dbReference>
<accession>A0AAE3XRG8</accession>
<evidence type="ECO:0000313" key="3">
    <source>
        <dbReference type="EMBL" id="MDR6241325.1"/>
    </source>
</evidence>
<dbReference type="Proteomes" id="UP001185092">
    <property type="component" value="Unassembled WGS sequence"/>
</dbReference>
<reference evidence="3" key="1">
    <citation type="submission" date="2023-07" db="EMBL/GenBank/DDBJ databases">
        <title>Genomic Encyclopedia of Type Strains, Phase IV (KMG-IV): sequencing the most valuable type-strain genomes for metagenomic binning, comparative biology and taxonomic classification.</title>
        <authorList>
            <person name="Goeker M."/>
        </authorList>
    </citation>
    <scope>NUCLEOTIDE SEQUENCE</scope>
    <source>
        <strain evidence="3">DSM 26174</strain>
    </source>
</reference>
<keyword evidence="4" id="KW-1185">Reference proteome</keyword>
<dbReference type="GO" id="GO:0046872">
    <property type="term" value="F:metal ion binding"/>
    <property type="evidence" value="ECO:0007669"/>
    <property type="project" value="InterPro"/>
</dbReference>
<gene>
    <name evidence="3" type="ORF">HNQ88_004403</name>
</gene>
<dbReference type="Gene3D" id="3.20.20.140">
    <property type="entry name" value="Metal-dependent hydrolases"/>
    <property type="match status" value="1"/>
</dbReference>
<proteinExistence type="predicted"/>
<feature type="domain" description="Dihydroorotase catalytic" evidence="2">
    <location>
        <begin position="51"/>
        <end position="238"/>
    </location>
</feature>
<organism evidence="3 4">
    <name type="scientific">Aureibacter tunicatorum</name>
    <dbReference type="NCBI Taxonomy" id="866807"/>
    <lineage>
        <taxon>Bacteria</taxon>
        <taxon>Pseudomonadati</taxon>
        <taxon>Bacteroidota</taxon>
        <taxon>Cytophagia</taxon>
        <taxon>Cytophagales</taxon>
        <taxon>Persicobacteraceae</taxon>
        <taxon>Aureibacter</taxon>
    </lineage>
</organism>
<dbReference type="GO" id="GO:0006221">
    <property type="term" value="P:pyrimidine nucleotide biosynthetic process"/>
    <property type="evidence" value="ECO:0007669"/>
    <property type="project" value="UniProtKB-KW"/>
</dbReference>
<dbReference type="InterPro" id="IPR032466">
    <property type="entry name" value="Metal_Hydrolase"/>
</dbReference>
<name>A0AAE3XRG8_9BACT</name>
<dbReference type="InterPro" id="IPR004722">
    <property type="entry name" value="DHOase"/>
</dbReference>
<keyword evidence="3" id="KW-0378">Hydrolase</keyword>
<dbReference type="PANTHER" id="PTHR43668:SF2">
    <property type="entry name" value="ALLANTOINASE"/>
    <property type="match status" value="1"/>
</dbReference>
<dbReference type="EMBL" id="JAVDQD010000007">
    <property type="protein sequence ID" value="MDR6241325.1"/>
    <property type="molecule type" value="Genomic_DNA"/>
</dbReference>
<dbReference type="GO" id="GO:0005737">
    <property type="term" value="C:cytoplasm"/>
    <property type="evidence" value="ECO:0007669"/>
    <property type="project" value="TreeGrafter"/>
</dbReference>
<evidence type="ECO:0000259" key="2">
    <source>
        <dbReference type="Pfam" id="PF12890"/>
    </source>
</evidence>
<dbReference type="EC" id="3.5.2.3" evidence="3"/>
<dbReference type="NCBIfam" id="TIGR00857">
    <property type="entry name" value="pyrC_multi"/>
    <property type="match status" value="1"/>
</dbReference>
<dbReference type="GO" id="GO:0004038">
    <property type="term" value="F:allantoinase activity"/>
    <property type="evidence" value="ECO:0007669"/>
    <property type="project" value="TreeGrafter"/>
</dbReference>
<sequence>MRVLIKSVEIRDAGSKYNKQVKNVLLDNGVIVSIDDNEAEADQVIDGQGMLLSQGWFDLRANFNDPGLEFKEDLESGANAAKAGGFTDVLLLPNTEPVIDSKNEVNYVTSRNRSRLTQLHVAAAVTKGAKGEDFTDIVDLHHQGALAFTDGEKPLYNSDILLKALQYLQKFDGVLMNRPSDKYLSMFGQMHEGHQSTMLGMKGIPSMAEELMVIRDLKLLEYAGGGKLHFSNLSTKESVDLIRKAKKDGLNVTCDIASHQLLFDDSQLVGFDTNYKVDPPFRSTEDIEALKVGLKDGTIDAVVSSHTPHDQECKQLEFDLADFGVIGLQTVYSSLKQAGLDDDLIVEKLVEGPRRVLGLENMTIEEGKKLSLTLFDPEANWTFDASTNKSKANNSPLFGKELKGRAKAVVNNGQVEELY</sequence>
<dbReference type="InterPro" id="IPR011059">
    <property type="entry name" value="Metal-dep_hydrolase_composite"/>
</dbReference>
<evidence type="ECO:0000313" key="4">
    <source>
        <dbReference type="Proteomes" id="UP001185092"/>
    </source>
</evidence>
<keyword evidence="1" id="KW-0665">Pyrimidine biosynthesis</keyword>
<dbReference type="Gene3D" id="2.30.40.10">
    <property type="entry name" value="Urease, subunit C, domain 1"/>
    <property type="match status" value="1"/>
</dbReference>